<proteinExistence type="predicted"/>
<dbReference type="PANTHER" id="PTHR31422:SF44">
    <property type="entry name" value="GTD-BINDING DOMAIN-CONTAINING PROTEIN"/>
    <property type="match status" value="1"/>
</dbReference>
<dbReference type="PANTHER" id="PTHR31422">
    <property type="entry name" value="BNAANNG28530D PROTEIN"/>
    <property type="match status" value="1"/>
</dbReference>
<evidence type="ECO:0000313" key="9">
    <source>
        <dbReference type="Proteomes" id="UP001187192"/>
    </source>
</evidence>
<dbReference type="GO" id="GO:0016020">
    <property type="term" value="C:membrane"/>
    <property type="evidence" value="ECO:0007669"/>
    <property type="project" value="UniProtKB-SubCell"/>
</dbReference>
<evidence type="ECO:0000256" key="5">
    <source>
        <dbReference type="SAM" id="MobiDB-lite"/>
    </source>
</evidence>
<dbReference type="EMBL" id="BTGU01000033">
    <property type="protein sequence ID" value="GMN50323.1"/>
    <property type="molecule type" value="Genomic_DNA"/>
</dbReference>
<dbReference type="Pfam" id="PF04576">
    <property type="entry name" value="Zein-binding"/>
    <property type="match status" value="1"/>
</dbReference>
<evidence type="ECO:0000256" key="2">
    <source>
        <dbReference type="ARBA" id="ARBA00022692"/>
    </source>
</evidence>
<evidence type="ECO:0000256" key="4">
    <source>
        <dbReference type="ARBA" id="ARBA00023136"/>
    </source>
</evidence>
<evidence type="ECO:0000256" key="3">
    <source>
        <dbReference type="ARBA" id="ARBA00022989"/>
    </source>
</evidence>
<reference evidence="8" key="1">
    <citation type="submission" date="2023-07" db="EMBL/GenBank/DDBJ databases">
        <title>draft genome sequence of fig (Ficus carica).</title>
        <authorList>
            <person name="Takahashi T."/>
            <person name="Nishimura K."/>
        </authorList>
    </citation>
    <scope>NUCLEOTIDE SEQUENCE</scope>
</reference>
<evidence type="ECO:0000256" key="6">
    <source>
        <dbReference type="SAM" id="Phobius"/>
    </source>
</evidence>
<name>A0AA88AQI4_FICCA</name>
<feature type="region of interest" description="Disordered" evidence="5">
    <location>
        <begin position="192"/>
        <end position="212"/>
    </location>
</feature>
<keyword evidence="3 6" id="KW-1133">Transmembrane helix</keyword>
<accession>A0AA88AQI4</accession>
<evidence type="ECO:0000259" key="7">
    <source>
        <dbReference type="PROSITE" id="PS51775"/>
    </source>
</evidence>
<evidence type="ECO:0000313" key="8">
    <source>
        <dbReference type="EMBL" id="GMN50323.1"/>
    </source>
</evidence>
<feature type="domain" description="GTD-binding" evidence="7">
    <location>
        <begin position="263"/>
        <end position="361"/>
    </location>
</feature>
<dbReference type="AlphaFoldDB" id="A0AA88AQI4"/>
<keyword evidence="4 6" id="KW-0472">Membrane</keyword>
<dbReference type="GO" id="GO:0080115">
    <property type="term" value="F:myosin XI tail binding"/>
    <property type="evidence" value="ECO:0007669"/>
    <property type="project" value="UniProtKB-ARBA"/>
</dbReference>
<comment type="subcellular location">
    <subcellularLocation>
        <location evidence="1">Membrane</location>
    </subcellularLocation>
</comment>
<evidence type="ECO:0000256" key="1">
    <source>
        <dbReference type="ARBA" id="ARBA00004370"/>
    </source>
</evidence>
<keyword evidence="9" id="KW-1185">Reference proteome</keyword>
<dbReference type="Proteomes" id="UP001187192">
    <property type="component" value="Unassembled WGS sequence"/>
</dbReference>
<sequence>MAVREIRPWTLCGLIGAFINLALAYFLLCTSTFLFLPSKFLRFVGLHLPCPCFGIFGFRNGYLCWHRLLIDWPVGSIRSVQMLVKSRFPFDLVWFRDEDREIRVVELGGEGSSSSVSSQRNQNLIDSRDSGCKAKGKRVAALKQRLGIRQRRRPNPYGKLASVFPDGSLLSVAPPPIVSSFFERRQTKDKNAESLVPLSGKEDGSPDDLNTSIGNYEGVGACQSFEMSGSFGESNDTDKNSVCSEKCIDYNEEKKFVAGSEFDMIRKLEQALEEERATSAGLYLELEKERAAAATAADEAMAMISRIQKDKASMEIEARQYHRMMEEKFAYDEEEIEILKDILVRREKENHFLEREVETYRHMSVTGDEQSCGDISDLVDEWGQKPSSSFYSSVDSESMHKTVNAKSHYDNMESDADFQTRYEVPFVDKQSHSNGHDFIKERVLFIDRFGGNHPVDEN</sequence>
<protein>
    <recommendedName>
        <fullName evidence="7">GTD-binding domain-containing protein</fullName>
    </recommendedName>
</protein>
<keyword evidence="2 6" id="KW-0812">Transmembrane</keyword>
<gene>
    <name evidence="8" type="ORF">TIFTF001_019482</name>
</gene>
<feature type="transmembrane region" description="Helical" evidence="6">
    <location>
        <begin position="6"/>
        <end position="28"/>
    </location>
</feature>
<dbReference type="PROSITE" id="PS51775">
    <property type="entry name" value="GTD_BINDING"/>
    <property type="match status" value="1"/>
</dbReference>
<comment type="caution">
    <text evidence="8">The sequence shown here is derived from an EMBL/GenBank/DDBJ whole genome shotgun (WGS) entry which is preliminary data.</text>
</comment>
<dbReference type="InterPro" id="IPR007656">
    <property type="entry name" value="GTD-bd"/>
</dbReference>
<organism evidence="8 9">
    <name type="scientific">Ficus carica</name>
    <name type="common">Common fig</name>
    <dbReference type="NCBI Taxonomy" id="3494"/>
    <lineage>
        <taxon>Eukaryota</taxon>
        <taxon>Viridiplantae</taxon>
        <taxon>Streptophyta</taxon>
        <taxon>Embryophyta</taxon>
        <taxon>Tracheophyta</taxon>
        <taxon>Spermatophyta</taxon>
        <taxon>Magnoliopsida</taxon>
        <taxon>eudicotyledons</taxon>
        <taxon>Gunneridae</taxon>
        <taxon>Pentapetalae</taxon>
        <taxon>rosids</taxon>
        <taxon>fabids</taxon>
        <taxon>Rosales</taxon>
        <taxon>Moraceae</taxon>
        <taxon>Ficeae</taxon>
        <taxon>Ficus</taxon>
    </lineage>
</organism>